<feature type="binding site" evidence="11 12">
    <location>
        <position position="183"/>
    </location>
    <ligand>
        <name>Zn(2+)</name>
        <dbReference type="ChEBI" id="CHEBI:29105"/>
    </ligand>
</feature>
<dbReference type="GO" id="GO:0005634">
    <property type="term" value="C:nucleus"/>
    <property type="evidence" value="ECO:0007669"/>
    <property type="project" value="TreeGrafter"/>
</dbReference>
<dbReference type="GO" id="GO:0070403">
    <property type="term" value="F:NAD+ binding"/>
    <property type="evidence" value="ECO:0007669"/>
    <property type="project" value="UniProtKB-UniRule"/>
</dbReference>
<evidence type="ECO:0000313" key="16">
    <source>
        <dbReference type="Proteomes" id="UP000053820"/>
    </source>
</evidence>
<dbReference type="PANTHER" id="PTHR11085">
    <property type="entry name" value="NAD-DEPENDENT PROTEIN DEACYLASE SIRTUIN-5, MITOCHONDRIAL-RELATED"/>
    <property type="match status" value="1"/>
</dbReference>
<evidence type="ECO:0000256" key="7">
    <source>
        <dbReference type="ARBA" id="ARBA00023128"/>
    </source>
</evidence>
<feature type="binding site" evidence="11 12">
    <location>
        <position position="159"/>
    </location>
    <ligand>
        <name>Zn(2+)</name>
        <dbReference type="ChEBI" id="CHEBI:29105"/>
    </ligand>
</feature>
<dbReference type="PIRSF" id="PIRSF037938">
    <property type="entry name" value="SIR2_euk"/>
    <property type="match status" value="1"/>
</dbReference>
<feature type="active site" description="Proton acceptor" evidence="9 12">
    <location>
        <position position="151"/>
    </location>
</feature>
<feature type="binding site" evidence="11 12">
    <location>
        <position position="186"/>
    </location>
    <ligand>
        <name>Zn(2+)</name>
        <dbReference type="ChEBI" id="CHEBI:29105"/>
    </ligand>
</feature>
<comment type="similarity">
    <text evidence="2 8">Belongs to the sirtuin family. Class I subfamily.</text>
</comment>
<dbReference type="InterPro" id="IPR026591">
    <property type="entry name" value="Sirtuin_cat_small_dom_sf"/>
</dbReference>
<feature type="binding site" evidence="10">
    <location>
        <position position="266"/>
    </location>
    <ligand>
        <name>NAD(+)</name>
        <dbReference type="ChEBI" id="CHEBI:57540"/>
    </ligand>
</feature>
<organism evidence="15 16">
    <name type="scientific">Hydnomerulius pinastri MD-312</name>
    <dbReference type="NCBI Taxonomy" id="994086"/>
    <lineage>
        <taxon>Eukaryota</taxon>
        <taxon>Fungi</taxon>
        <taxon>Dikarya</taxon>
        <taxon>Basidiomycota</taxon>
        <taxon>Agaricomycotina</taxon>
        <taxon>Agaricomycetes</taxon>
        <taxon>Agaricomycetidae</taxon>
        <taxon>Boletales</taxon>
        <taxon>Boletales incertae sedis</taxon>
        <taxon>Leucogyrophana</taxon>
    </lineage>
</organism>
<gene>
    <name evidence="15" type="ORF">HYDPIDRAFT_90223</name>
</gene>
<evidence type="ECO:0000256" key="2">
    <source>
        <dbReference type="ARBA" id="ARBA00006924"/>
    </source>
</evidence>
<dbReference type="GO" id="GO:0008270">
    <property type="term" value="F:zinc ion binding"/>
    <property type="evidence" value="ECO:0007669"/>
    <property type="project" value="UniProtKB-UniRule"/>
</dbReference>
<comment type="cofactor">
    <cofactor evidence="11">
        <name>Zn(2+)</name>
        <dbReference type="ChEBI" id="CHEBI:29105"/>
    </cofactor>
    <text evidence="11">Binds 1 zinc ion per subunit.</text>
</comment>
<keyword evidence="7" id="KW-0496">Mitochondrion</keyword>
<dbReference type="SUPFAM" id="SSF52467">
    <property type="entry name" value="DHS-like NAD/FAD-binding domain"/>
    <property type="match status" value="1"/>
</dbReference>
<dbReference type="InterPro" id="IPR003000">
    <property type="entry name" value="Sirtuin"/>
</dbReference>
<keyword evidence="4 8" id="KW-0479">Metal-binding</keyword>
<evidence type="ECO:0000256" key="4">
    <source>
        <dbReference type="ARBA" id="ARBA00022723"/>
    </source>
</evidence>
<keyword evidence="5 8" id="KW-0862">Zinc</keyword>
<dbReference type="CDD" id="cd01408">
    <property type="entry name" value="SIRT1"/>
    <property type="match status" value="1"/>
</dbReference>
<dbReference type="Proteomes" id="UP000053820">
    <property type="component" value="Unassembled WGS sequence"/>
</dbReference>
<dbReference type="Gene3D" id="3.40.50.1220">
    <property type="entry name" value="TPP-binding domain"/>
    <property type="match status" value="1"/>
</dbReference>
<dbReference type="GO" id="GO:0017136">
    <property type="term" value="F:histone deacetylase activity, NAD-dependent"/>
    <property type="evidence" value="ECO:0007669"/>
    <property type="project" value="InterPro"/>
</dbReference>
<evidence type="ECO:0000256" key="9">
    <source>
        <dbReference type="PIRSR" id="PIRSR037938-1"/>
    </source>
</evidence>
<evidence type="ECO:0000256" key="6">
    <source>
        <dbReference type="ARBA" id="ARBA00023027"/>
    </source>
</evidence>
<accession>A0A0C9WF14</accession>
<dbReference type="GO" id="GO:0005739">
    <property type="term" value="C:mitochondrion"/>
    <property type="evidence" value="ECO:0007669"/>
    <property type="project" value="UniProtKB-SubCell"/>
</dbReference>
<keyword evidence="3 8" id="KW-0808">Transferase</keyword>
<reference evidence="15 16" key="1">
    <citation type="submission" date="2014-04" db="EMBL/GenBank/DDBJ databases">
        <title>Evolutionary Origins and Diversification of the Mycorrhizal Mutualists.</title>
        <authorList>
            <consortium name="DOE Joint Genome Institute"/>
            <consortium name="Mycorrhizal Genomics Consortium"/>
            <person name="Kohler A."/>
            <person name="Kuo A."/>
            <person name="Nagy L.G."/>
            <person name="Floudas D."/>
            <person name="Copeland A."/>
            <person name="Barry K.W."/>
            <person name="Cichocki N."/>
            <person name="Veneault-Fourrey C."/>
            <person name="LaButti K."/>
            <person name="Lindquist E.A."/>
            <person name="Lipzen A."/>
            <person name="Lundell T."/>
            <person name="Morin E."/>
            <person name="Murat C."/>
            <person name="Riley R."/>
            <person name="Ohm R."/>
            <person name="Sun H."/>
            <person name="Tunlid A."/>
            <person name="Henrissat B."/>
            <person name="Grigoriev I.V."/>
            <person name="Hibbett D.S."/>
            <person name="Martin F."/>
        </authorList>
    </citation>
    <scope>NUCLEOTIDE SEQUENCE [LARGE SCALE GENOMIC DNA]</scope>
    <source>
        <strain evidence="15 16">MD-312</strain>
    </source>
</reference>
<evidence type="ECO:0000256" key="3">
    <source>
        <dbReference type="ARBA" id="ARBA00022679"/>
    </source>
</evidence>
<evidence type="ECO:0000256" key="5">
    <source>
        <dbReference type="ARBA" id="ARBA00022833"/>
    </source>
</evidence>
<feature type="compositionally biased region" description="Basic and acidic residues" evidence="13">
    <location>
        <begin position="308"/>
        <end position="324"/>
    </location>
</feature>
<feature type="binding site" evidence="11 12">
    <location>
        <position position="162"/>
    </location>
    <ligand>
        <name>Zn(2+)</name>
        <dbReference type="ChEBI" id="CHEBI:29105"/>
    </ligand>
</feature>
<proteinExistence type="inferred from homology"/>
<dbReference type="EMBL" id="KN839846">
    <property type="protein sequence ID" value="KIJ64406.1"/>
    <property type="molecule type" value="Genomic_DNA"/>
</dbReference>
<keyword evidence="6 8" id="KW-0520">NAD</keyword>
<feature type="binding site" evidence="10">
    <location>
        <begin position="223"/>
        <end position="224"/>
    </location>
    <ligand>
        <name>NAD(+)</name>
        <dbReference type="ChEBI" id="CHEBI:57540"/>
    </ligand>
</feature>
<evidence type="ECO:0000256" key="13">
    <source>
        <dbReference type="SAM" id="MobiDB-lite"/>
    </source>
</evidence>
<name>A0A0C9WF14_9AGAM</name>
<feature type="compositionally biased region" description="Basic and acidic residues" evidence="13">
    <location>
        <begin position="338"/>
        <end position="362"/>
    </location>
</feature>
<feature type="domain" description="Deacetylase sirtuin-type" evidence="14">
    <location>
        <begin position="14"/>
        <end position="280"/>
    </location>
</feature>
<evidence type="ECO:0000256" key="12">
    <source>
        <dbReference type="PROSITE-ProRule" id="PRU00236"/>
    </source>
</evidence>
<feature type="binding site" evidence="10">
    <location>
        <begin position="52"/>
        <end position="54"/>
    </location>
    <ligand>
        <name>NAD(+)</name>
        <dbReference type="ChEBI" id="CHEBI:57540"/>
    </ligand>
</feature>
<protein>
    <recommendedName>
        <fullName evidence="8">NAD-dependent protein deacetylase</fullName>
        <ecNumber evidence="8">2.3.1.286</ecNumber>
    </recommendedName>
</protein>
<comment type="subcellular location">
    <subcellularLocation>
        <location evidence="1">Mitochondrion</location>
    </subcellularLocation>
</comment>
<feature type="binding site" evidence="10">
    <location>
        <begin position="131"/>
        <end position="134"/>
    </location>
    <ligand>
        <name>NAD(+)</name>
        <dbReference type="ChEBI" id="CHEBI:57540"/>
    </ligand>
</feature>
<dbReference type="Gene3D" id="3.30.1600.10">
    <property type="entry name" value="SIR2/SIRT2 'Small Domain"/>
    <property type="match status" value="1"/>
</dbReference>
<dbReference type="HOGENOM" id="CLU_023643_0_0_1"/>
<dbReference type="InterPro" id="IPR050134">
    <property type="entry name" value="NAD-dep_sirtuin_deacylases"/>
</dbReference>
<sequence>MGPQPEYSVDEPVRLLEGNDLKALAKYMKSDSCRNVFLMLGAGVSTSAGIPDFRSPETGSGCNDPGLYANLARLKLPYPEAVFQIDFFRRNPVPFYTLAKELYPGRFRPTPAHSFIKVLHEHSLLHTCFTQNIDTLERRAGVPGEKIIEAHGSFATQRCIDCKRPYDDEKIKRAVINSDIPRCERCNGLVKPDIVFFGEALPVQFHTSIRSLRDADLLIVMGTSLTVHPFASLVGLVPKGCPRVLINLDEVGNFSRLDDLVLLGKCDDIVRELCRELGWEEELDREWEATADSVEGEDRLPVSENEGEEKVSDELDRITKDIEKSLAISEGTSSPGPDADKPEEKTKDKDNEGKDPLDKNGLEQEVPLASEGKL</sequence>
<evidence type="ECO:0000256" key="10">
    <source>
        <dbReference type="PIRSR" id="PIRSR037938-2"/>
    </source>
</evidence>
<dbReference type="PROSITE" id="PS50305">
    <property type="entry name" value="SIRTUIN"/>
    <property type="match status" value="1"/>
</dbReference>
<dbReference type="InterPro" id="IPR017328">
    <property type="entry name" value="Sirtuin_class_I"/>
</dbReference>
<dbReference type="InterPro" id="IPR026590">
    <property type="entry name" value="Ssirtuin_cat_dom"/>
</dbReference>
<keyword evidence="16" id="KW-1185">Reference proteome</keyword>
<dbReference type="PANTHER" id="PTHR11085:SF6">
    <property type="entry name" value="NAD-DEPENDENT PROTEIN DEACETYLASE SIRTUIN-2"/>
    <property type="match status" value="1"/>
</dbReference>
<dbReference type="InterPro" id="IPR029035">
    <property type="entry name" value="DHS-like_NAD/FAD-binding_dom"/>
</dbReference>
<evidence type="ECO:0000256" key="8">
    <source>
        <dbReference type="PIRNR" id="PIRNR037938"/>
    </source>
</evidence>
<feature type="binding site" evidence="10">
    <location>
        <begin position="42"/>
        <end position="46"/>
    </location>
    <ligand>
        <name>NAD(+)</name>
        <dbReference type="ChEBI" id="CHEBI:57540"/>
    </ligand>
</feature>
<feature type="binding site" evidence="10">
    <location>
        <begin position="247"/>
        <end position="249"/>
    </location>
    <ligand>
        <name>NAD(+)</name>
        <dbReference type="ChEBI" id="CHEBI:57540"/>
    </ligand>
</feature>
<dbReference type="EC" id="2.3.1.286" evidence="8"/>
<feature type="region of interest" description="Disordered" evidence="13">
    <location>
        <begin position="289"/>
        <end position="374"/>
    </location>
</feature>
<evidence type="ECO:0000259" key="14">
    <source>
        <dbReference type="PROSITE" id="PS50305"/>
    </source>
</evidence>
<evidence type="ECO:0000256" key="11">
    <source>
        <dbReference type="PIRSR" id="PIRSR037938-3"/>
    </source>
</evidence>
<dbReference type="OrthoDB" id="420264at2759"/>
<dbReference type="AlphaFoldDB" id="A0A0C9WF14"/>
<comment type="catalytic activity">
    <reaction evidence="8">
        <text>N(6)-acetyl-L-lysyl-[protein] + NAD(+) + H2O = 2''-O-acetyl-ADP-D-ribose + nicotinamide + L-lysyl-[protein]</text>
        <dbReference type="Rhea" id="RHEA:43636"/>
        <dbReference type="Rhea" id="RHEA-COMP:9752"/>
        <dbReference type="Rhea" id="RHEA-COMP:10731"/>
        <dbReference type="ChEBI" id="CHEBI:15377"/>
        <dbReference type="ChEBI" id="CHEBI:17154"/>
        <dbReference type="ChEBI" id="CHEBI:29969"/>
        <dbReference type="ChEBI" id="CHEBI:57540"/>
        <dbReference type="ChEBI" id="CHEBI:61930"/>
        <dbReference type="ChEBI" id="CHEBI:83767"/>
        <dbReference type="EC" id="2.3.1.286"/>
    </reaction>
</comment>
<dbReference type="Pfam" id="PF02146">
    <property type="entry name" value="SIR2"/>
    <property type="match status" value="1"/>
</dbReference>
<evidence type="ECO:0000313" key="15">
    <source>
        <dbReference type="EMBL" id="KIJ64406.1"/>
    </source>
</evidence>
<evidence type="ECO:0000256" key="1">
    <source>
        <dbReference type="ARBA" id="ARBA00004173"/>
    </source>
</evidence>